<dbReference type="InParanoid" id="A0A2R5G1I4"/>
<dbReference type="EMBL" id="BEYU01000009">
    <property type="protein sequence ID" value="GBG24852.1"/>
    <property type="molecule type" value="Genomic_DNA"/>
</dbReference>
<dbReference type="InterPro" id="IPR001471">
    <property type="entry name" value="AP2/ERF_dom"/>
</dbReference>
<dbReference type="InterPro" id="IPR036955">
    <property type="entry name" value="AP2/ERF_dom_sf"/>
</dbReference>
<feature type="region of interest" description="Disordered" evidence="6">
    <location>
        <begin position="445"/>
        <end position="561"/>
    </location>
</feature>
<dbReference type="Proteomes" id="UP000241890">
    <property type="component" value="Unassembled WGS sequence"/>
</dbReference>
<reference evidence="8 9" key="1">
    <citation type="submission" date="2017-12" db="EMBL/GenBank/DDBJ databases">
        <title>Sequencing, de novo assembly and annotation of complete genome of a new Thraustochytrid species, strain FCC1311.</title>
        <authorList>
            <person name="Sedici K."/>
            <person name="Godart F."/>
            <person name="Aiese Cigliano R."/>
            <person name="Sanseverino W."/>
            <person name="Barakat M."/>
            <person name="Ortet P."/>
            <person name="Marechal E."/>
            <person name="Cagnac O."/>
            <person name="Amato A."/>
        </authorList>
    </citation>
    <scope>NUCLEOTIDE SEQUENCE [LARGE SCALE GENOMIC DNA]</scope>
</reference>
<keyword evidence="2" id="KW-0805">Transcription regulation</keyword>
<feature type="compositionally biased region" description="Basic and acidic residues" evidence="6">
    <location>
        <begin position="509"/>
        <end position="526"/>
    </location>
</feature>
<sequence length="561" mass="59941">MRGALNSRPALPTSQCASTALRWSLPGAVGHLVTGEPRSRCVATCRVASGRRHDLAGGHVAAASGSASILDQPCTLVRHGLVRIAAELDQQPGTTVLQVAQVVPSPREWRGARDFTISADFECLVASDALYEQSKQYFEPPPSSLDDFDLEESVLLLSTEPMRKKPRKESNSRDVARTNTDASAVSPPKAPLMSPRQVNSFSFMAQSAEASANDPSQPMSASEWSRLDGNTNHFGSPNFNQGSGVQISPANKLQWSSSGTSSSSVTPTPSTTSSEATEQQAINQRGNTNSHARGQQEASSSSSGNLTAQQSSLGHDLVNKESNEPEVPKQSSAYKGVSWHKRDRRWTARAWVDRRTVHLGAYASEEVAAAVVDFKLLQRYRQMASTGRPPRLNFASDADRLALLERSLTDARSDLPTLITTLRISGVDADTDRLLLRLDARLKETSSSASSSSSSSSGTRKEQKQAQPATGTTTDTSLTPASSSSTSQPSGSQFLSSASTSSARKMPKVQREKERASGTGRGKEVSKAGAGGKYTWGAPGSEGAVPPMSKRDPNYDSDEDQ</sequence>
<keyword evidence="5" id="KW-0539">Nucleus</keyword>
<protein>
    <recommendedName>
        <fullName evidence="7">AP2/ERF domain-containing protein</fullName>
    </recommendedName>
</protein>
<dbReference type="Gene3D" id="3.30.730.10">
    <property type="entry name" value="AP2/ERF domain"/>
    <property type="match status" value="1"/>
</dbReference>
<evidence type="ECO:0000313" key="9">
    <source>
        <dbReference type="Proteomes" id="UP000241890"/>
    </source>
</evidence>
<dbReference type="GO" id="GO:0005634">
    <property type="term" value="C:nucleus"/>
    <property type="evidence" value="ECO:0007669"/>
    <property type="project" value="UniProtKB-SubCell"/>
</dbReference>
<feature type="region of interest" description="Disordered" evidence="6">
    <location>
        <begin position="157"/>
        <end position="195"/>
    </location>
</feature>
<dbReference type="InterPro" id="IPR016177">
    <property type="entry name" value="DNA-bd_dom_sf"/>
</dbReference>
<evidence type="ECO:0000256" key="3">
    <source>
        <dbReference type="ARBA" id="ARBA00023125"/>
    </source>
</evidence>
<name>A0A2R5G1I4_9STRA</name>
<feature type="domain" description="AP2/ERF" evidence="7">
    <location>
        <begin position="333"/>
        <end position="395"/>
    </location>
</feature>
<feature type="compositionally biased region" description="Low complexity" evidence="6">
    <location>
        <begin position="446"/>
        <end position="457"/>
    </location>
</feature>
<evidence type="ECO:0000313" key="8">
    <source>
        <dbReference type="EMBL" id="GBG24852.1"/>
    </source>
</evidence>
<accession>A0A2R5G1I4</accession>
<evidence type="ECO:0000256" key="6">
    <source>
        <dbReference type="SAM" id="MobiDB-lite"/>
    </source>
</evidence>
<keyword evidence="9" id="KW-1185">Reference proteome</keyword>
<feature type="compositionally biased region" description="Low complexity" evidence="6">
    <location>
        <begin position="256"/>
        <end position="274"/>
    </location>
</feature>
<feature type="region of interest" description="Disordered" evidence="6">
    <location>
        <begin position="319"/>
        <end position="338"/>
    </location>
</feature>
<evidence type="ECO:0000259" key="7">
    <source>
        <dbReference type="PROSITE" id="PS51032"/>
    </source>
</evidence>
<organism evidence="8 9">
    <name type="scientific">Hondaea fermentalgiana</name>
    <dbReference type="NCBI Taxonomy" id="2315210"/>
    <lineage>
        <taxon>Eukaryota</taxon>
        <taxon>Sar</taxon>
        <taxon>Stramenopiles</taxon>
        <taxon>Bigyra</taxon>
        <taxon>Labyrinthulomycetes</taxon>
        <taxon>Thraustochytrida</taxon>
        <taxon>Thraustochytriidae</taxon>
        <taxon>Hondaea</taxon>
    </lineage>
</organism>
<evidence type="ECO:0000256" key="5">
    <source>
        <dbReference type="ARBA" id="ARBA00023242"/>
    </source>
</evidence>
<dbReference type="PROSITE" id="PS51032">
    <property type="entry name" value="AP2_ERF"/>
    <property type="match status" value="1"/>
</dbReference>
<comment type="caution">
    <text evidence="8">The sequence shown here is derived from an EMBL/GenBank/DDBJ whole genome shotgun (WGS) entry which is preliminary data.</text>
</comment>
<keyword evidence="4" id="KW-0804">Transcription</keyword>
<evidence type="ECO:0000256" key="4">
    <source>
        <dbReference type="ARBA" id="ARBA00023163"/>
    </source>
</evidence>
<dbReference type="OrthoDB" id="207175at2759"/>
<dbReference type="GO" id="GO:0003677">
    <property type="term" value="F:DNA binding"/>
    <property type="evidence" value="ECO:0007669"/>
    <property type="project" value="UniProtKB-KW"/>
</dbReference>
<evidence type="ECO:0000256" key="1">
    <source>
        <dbReference type="ARBA" id="ARBA00004123"/>
    </source>
</evidence>
<gene>
    <name evidence="8" type="ORF">FCC1311_010702</name>
</gene>
<feature type="compositionally biased region" description="Polar residues" evidence="6">
    <location>
        <begin position="207"/>
        <end position="255"/>
    </location>
</feature>
<evidence type="ECO:0000256" key="2">
    <source>
        <dbReference type="ARBA" id="ARBA00023015"/>
    </source>
</evidence>
<dbReference type="GO" id="GO:0003700">
    <property type="term" value="F:DNA-binding transcription factor activity"/>
    <property type="evidence" value="ECO:0007669"/>
    <property type="project" value="InterPro"/>
</dbReference>
<keyword evidence="3" id="KW-0238">DNA-binding</keyword>
<feature type="region of interest" description="Disordered" evidence="6">
    <location>
        <begin position="207"/>
        <end position="313"/>
    </location>
</feature>
<dbReference type="AlphaFoldDB" id="A0A2R5G1I4"/>
<feature type="compositionally biased region" description="Low complexity" evidence="6">
    <location>
        <begin position="470"/>
        <end position="502"/>
    </location>
</feature>
<dbReference type="SUPFAM" id="SSF54171">
    <property type="entry name" value="DNA-binding domain"/>
    <property type="match status" value="1"/>
</dbReference>
<comment type="subcellular location">
    <subcellularLocation>
        <location evidence="1">Nucleus</location>
    </subcellularLocation>
</comment>
<feature type="compositionally biased region" description="Polar residues" evidence="6">
    <location>
        <begin position="275"/>
        <end position="313"/>
    </location>
</feature>
<proteinExistence type="predicted"/>